<evidence type="ECO:0000313" key="14">
    <source>
        <dbReference type="Proteomes" id="UP000605970"/>
    </source>
</evidence>
<keyword evidence="10" id="KW-1133">Transmembrane helix</keyword>
<feature type="domain" description="C3H1-type" evidence="12">
    <location>
        <begin position="295"/>
        <end position="322"/>
    </location>
</feature>
<dbReference type="Pfam" id="PF13639">
    <property type="entry name" value="zf-RING_2"/>
    <property type="match status" value="1"/>
</dbReference>
<organism evidence="13 14">
    <name type="scientific">Meloidogyne graminicola</name>
    <dbReference type="NCBI Taxonomy" id="189291"/>
    <lineage>
        <taxon>Eukaryota</taxon>
        <taxon>Metazoa</taxon>
        <taxon>Ecdysozoa</taxon>
        <taxon>Nematoda</taxon>
        <taxon>Chromadorea</taxon>
        <taxon>Rhabditida</taxon>
        <taxon>Tylenchina</taxon>
        <taxon>Tylenchomorpha</taxon>
        <taxon>Tylenchoidea</taxon>
        <taxon>Meloidogynidae</taxon>
        <taxon>Meloidogyninae</taxon>
        <taxon>Meloidogyne</taxon>
    </lineage>
</organism>
<dbReference type="CDD" id="cd16521">
    <property type="entry name" value="RING-HC_MKRN"/>
    <property type="match status" value="1"/>
</dbReference>
<accession>A0A8S9ZWQ6</accession>
<feature type="domain" description="RING-type" evidence="11">
    <location>
        <begin position="368"/>
        <end position="423"/>
    </location>
</feature>
<dbReference type="FunFam" id="3.30.40.10:FF:000117">
    <property type="entry name" value="Probable E3 ubiquitin-protein ligase makorin-1"/>
    <property type="match status" value="1"/>
</dbReference>
<dbReference type="GO" id="GO:0061630">
    <property type="term" value="F:ubiquitin protein ligase activity"/>
    <property type="evidence" value="ECO:0007669"/>
    <property type="project" value="UniProtKB-EC"/>
</dbReference>
<reference evidence="13" key="1">
    <citation type="journal article" date="2020" name="Ecol. Evol.">
        <title>Genome structure and content of the rice root-knot nematode (Meloidogyne graminicola).</title>
        <authorList>
            <person name="Phan N.T."/>
            <person name="Danchin E.G.J."/>
            <person name="Klopp C."/>
            <person name="Perfus-Barbeoch L."/>
            <person name="Kozlowski D.K."/>
            <person name="Koutsovoulos G.D."/>
            <person name="Lopez-Roques C."/>
            <person name="Bouchez O."/>
            <person name="Zahm M."/>
            <person name="Besnard G."/>
            <person name="Bellafiore S."/>
        </authorList>
    </citation>
    <scope>NUCLEOTIDE SEQUENCE</scope>
    <source>
        <strain evidence="13">VN-18</strain>
    </source>
</reference>
<dbReference type="AlphaFoldDB" id="A0A8S9ZWQ6"/>
<proteinExistence type="predicted"/>
<comment type="caution">
    <text evidence="13">The sequence shown here is derived from an EMBL/GenBank/DDBJ whole genome shotgun (WGS) entry which is preliminary data.</text>
</comment>
<keyword evidence="14" id="KW-1185">Reference proteome</keyword>
<feature type="zinc finger region" description="C3H1-type" evidence="9">
    <location>
        <begin position="295"/>
        <end position="322"/>
    </location>
</feature>
<evidence type="ECO:0000256" key="1">
    <source>
        <dbReference type="ARBA" id="ARBA00000900"/>
    </source>
</evidence>
<name>A0A8S9ZWQ6_9BILA</name>
<evidence type="ECO:0000256" key="4">
    <source>
        <dbReference type="ARBA" id="ARBA00022723"/>
    </source>
</evidence>
<comment type="catalytic activity">
    <reaction evidence="1">
        <text>S-ubiquitinyl-[E2 ubiquitin-conjugating enzyme]-L-cysteine + [acceptor protein]-L-lysine = [E2 ubiquitin-conjugating enzyme]-L-cysteine + N(6)-ubiquitinyl-[acceptor protein]-L-lysine.</text>
        <dbReference type="EC" id="2.3.2.27"/>
    </reaction>
</comment>
<dbReference type="SMART" id="SM00184">
    <property type="entry name" value="RING"/>
    <property type="match status" value="1"/>
</dbReference>
<dbReference type="EMBL" id="JABEBT010000014">
    <property type="protein sequence ID" value="KAF7638174.1"/>
    <property type="molecule type" value="Genomic_DNA"/>
</dbReference>
<protein>
    <recommendedName>
        <fullName evidence="2">RING-type E3 ubiquitin transferase</fullName>
        <ecNumber evidence="2">2.3.2.27</ecNumber>
    </recommendedName>
</protein>
<feature type="transmembrane region" description="Helical" evidence="10">
    <location>
        <begin position="34"/>
        <end position="53"/>
    </location>
</feature>
<evidence type="ECO:0000256" key="9">
    <source>
        <dbReference type="PROSITE-ProRule" id="PRU00723"/>
    </source>
</evidence>
<feature type="domain" description="C3H1-type" evidence="12">
    <location>
        <begin position="452"/>
        <end position="482"/>
    </location>
</feature>
<dbReference type="Pfam" id="PF00642">
    <property type="entry name" value="zf-CCCH"/>
    <property type="match status" value="1"/>
</dbReference>
<evidence type="ECO:0000259" key="11">
    <source>
        <dbReference type="PROSITE" id="PS50089"/>
    </source>
</evidence>
<feature type="zinc finger region" description="C3H1-type" evidence="9">
    <location>
        <begin position="452"/>
        <end position="482"/>
    </location>
</feature>
<dbReference type="PANTHER" id="PTHR11224:SF10">
    <property type="entry name" value="IP09428P-RELATED"/>
    <property type="match status" value="1"/>
</dbReference>
<dbReference type="InterPro" id="IPR045072">
    <property type="entry name" value="MKRN-like"/>
</dbReference>
<dbReference type="Proteomes" id="UP000605970">
    <property type="component" value="Unassembled WGS sequence"/>
</dbReference>
<sequence>MIQHIPWEKLTFTGRFVFVEESVHGTSRLIKLSFLLKCVFFMALDITLSLVATVASYRLLAWAFFTPSERFLVFFLKKLFRGFYCDDENIKEQLKENTVPTLILLIITLAGPFFIIVFANFIKMRRQNITLAEAFNRSTYVYLDYVVAFWIATLTIDIIKCFVGRTRPNFIAMCSPKELHDVCIENPEELYSNFRFDHVRRTVVQRAGVPDVSIQATENTSSTTTTPPKLLAKLSVNSKPYVPAPIPVSNPWNKNVSLGNFHRDLNFELELINGSDTGCSSNNFNSFLHRKEMDLSIVPLCPYFEVGLCQDGDFCRFVHGMTCDMCLLNVLHPYNEALRKKHRQDCLAQHEKDMEAAFADARSADKQCGICMESIVEKDLRFAILQNCNHCFCLDCIRKWRKQHNNSDQEVEAKTVRACPECRVHSDYIIPSKIWIDDKAEKEKLIKIFHDNTKKIKCKYIKGSDINSCPFGNKCFYKHQMPDGTIVEGKSPRTLRKERSHNRLELFELLLVTLTEDSDDDFNFNFY</sequence>
<dbReference type="InterPro" id="IPR000571">
    <property type="entry name" value="Znf_CCCH"/>
</dbReference>
<evidence type="ECO:0000256" key="8">
    <source>
        <dbReference type="ARBA" id="ARBA00022833"/>
    </source>
</evidence>
<keyword evidence="6 9" id="KW-0863">Zinc-finger</keyword>
<keyword evidence="5" id="KW-0677">Repeat</keyword>
<keyword evidence="10" id="KW-0472">Membrane</keyword>
<evidence type="ECO:0000256" key="2">
    <source>
        <dbReference type="ARBA" id="ARBA00012483"/>
    </source>
</evidence>
<evidence type="ECO:0000256" key="6">
    <source>
        <dbReference type="ARBA" id="ARBA00022771"/>
    </source>
</evidence>
<dbReference type="InterPro" id="IPR013083">
    <property type="entry name" value="Znf_RING/FYVE/PHD"/>
</dbReference>
<dbReference type="Gene3D" id="3.30.40.10">
    <property type="entry name" value="Zinc/RING finger domain, C3HC4 (zinc finger)"/>
    <property type="match status" value="1"/>
</dbReference>
<dbReference type="InterPro" id="IPR001841">
    <property type="entry name" value="Znf_RING"/>
</dbReference>
<dbReference type="PROSITE" id="PS00518">
    <property type="entry name" value="ZF_RING_1"/>
    <property type="match status" value="1"/>
</dbReference>
<evidence type="ECO:0000259" key="12">
    <source>
        <dbReference type="PROSITE" id="PS50103"/>
    </source>
</evidence>
<dbReference type="PANTHER" id="PTHR11224">
    <property type="entry name" value="MAKORIN-RELATED"/>
    <property type="match status" value="1"/>
</dbReference>
<keyword evidence="8 9" id="KW-0862">Zinc</keyword>
<evidence type="ECO:0000256" key="10">
    <source>
        <dbReference type="SAM" id="Phobius"/>
    </source>
</evidence>
<feature type="transmembrane region" description="Helical" evidence="10">
    <location>
        <begin position="101"/>
        <end position="122"/>
    </location>
</feature>
<evidence type="ECO:0000313" key="13">
    <source>
        <dbReference type="EMBL" id="KAF7638174.1"/>
    </source>
</evidence>
<dbReference type="PROSITE" id="PS50089">
    <property type="entry name" value="ZF_RING_2"/>
    <property type="match status" value="1"/>
</dbReference>
<dbReference type="PROSITE" id="PS50103">
    <property type="entry name" value="ZF_C3H1"/>
    <property type="match status" value="2"/>
</dbReference>
<evidence type="ECO:0000256" key="3">
    <source>
        <dbReference type="ARBA" id="ARBA00022679"/>
    </source>
</evidence>
<keyword evidence="10" id="KW-0812">Transmembrane</keyword>
<dbReference type="InterPro" id="IPR017907">
    <property type="entry name" value="Znf_RING_CS"/>
</dbReference>
<evidence type="ECO:0000256" key="5">
    <source>
        <dbReference type="ARBA" id="ARBA00022737"/>
    </source>
</evidence>
<feature type="transmembrane region" description="Helical" evidence="10">
    <location>
        <begin position="142"/>
        <end position="163"/>
    </location>
</feature>
<dbReference type="GO" id="GO:0008270">
    <property type="term" value="F:zinc ion binding"/>
    <property type="evidence" value="ECO:0007669"/>
    <property type="project" value="UniProtKB-KW"/>
</dbReference>
<dbReference type="EC" id="2.3.2.27" evidence="2"/>
<keyword evidence="7" id="KW-0833">Ubl conjugation pathway</keyword>
<dbReference type="SUPFAM" id="SSF57850">
    <property type="entry name" value="RING/U-box"/>
    <property type="match status" value="1"/>
</dbReference>
<keyword evidence="3" id="KW-0808">Transferase</keyword>
<dbReference type="GO" id="GO:0000209">
    <property type="term" value="P:protein polyubiquitination"/>
    <property type="evidence" value="ECO:0007669"/>
    <property type="project" value="InterPro"/>
</dbReference>
<evidence type="ECO:0000256" key="7">
    <source>
        <dbReference type="ARBA" id="ARBA00022786"/>
    </source>
</evidence>
<keyword evidence="4 9" id="KW-0479">Metal-binding</keyword>
<gene>
    <name evidence="13" type="ORF">Mgra_00002401</name>
</gene>
<dbReference type="OrthoDB" id="411372at2759"/>
<dbReference type="SMART" id="SM00356">
    <property type="entry name" value="ZnF_C3H1"/>
    <property type="match status" value="2"/>
</dbReference>